<keyword evidence="2" id="KW-0119">Carbohydrate metabolism</keyword>
<keyword evidence="3" id="KW-0472">Membrane</keyword>
<dbReference type="GO" id="GO:0047274">
    <property type="term" value="F:galactinol-sucrose galactosyltransferase activity"/>
    <property type="evidence" value="ECO:0007669"/>
    <property type="project" value="UniProtKB-EC"/>
</dbReference>
<dbReference type="PANTHER" id="PTHR31268:SF10">
    <property type="entry name" value="GALACTINOL--SUCROSE GALACTOSYLTRANSFERASE"/>
    <property type="match status" value="1"/>
</dbReference>
<evidence type="ECO:0000256" key="2">
    <source>
        <dbReference type="ARBA" id="ARBA00023277"/>
    </source>
</evidence>
<feature type="transmembrane region" description="Helical" evidence="3">
    <location>
        <begin position="32"/>
        <end position="50"/>
    </location>
</feature>
<name>A0A2G9HYA2_9LAMI</name>
<keyword evidence="5" id="KW-1185">Reference proteome</keyword>
<accession>A0A2G9HYA2</accession>
<dbReference type="InterPro" id="IPR017853">
    <property type="entry name" value="GH"/>
</dbReference>
<keyword evidence="3" id="KW-1133">Transmembrane helix</keyword>
<organism evidence="4 5">
    <name type="scientific">Handroanthus impetiginosus</name>
    <dbReference type="NCBI Taxonomy" id="429701"/>
    <lineage>
        <taxon>Eukaryota</taxon>
        <taxon>Viridiplantae</taxon>
        <taxon>Streptophyta</taxon>
        <taxon>Embryophyta</taxon>
        <taxon>Tracheophyta</taxon>
        <taxon>Spermatophyta</taxon>
        <taxon>Magnoliopsida</taxon>
        <taxon>eudicotyledons</taxon>
        <taxon>Gunneridae</taxon>
        <taxon>Pentapetalae</taxon>
        <taxon>asterids</taxon>
        <taxon>lamiids</taxon>
        <taxon>Lamiales</taxon>
        <taxon>Bignoniaceae</taxon>
        <taxon>Crescentiina</taxon>
        <taxon>Tabebuia alliance</taxon>
        <taxon>Handroanthus</taxon>
    </lineage>
</organism>
<dbReference type="SUPFAM" id="SSF51445">
    <property type="entry name" value="(Trans)glycosidases"/>
    <property type="match status" value="1"/>
</dbReference>
<evidence type="ECO:0000313" key="5">
    <source>
        <dbReference type="Proteomes" id="UP000231279"/>
    </source>
</evidence>
<dbReference type="InterPro" id="IPR008811">
    <property type="entry name" value="Glycosyl_hydrolases_36"/>
</dbReference>
<evidence type="ECO:0000256" key="3">
    <source>
        <dbReference type="SAM" id="Phobius"/>
    </source>
</evidence>
<dbReference type="EMBL" id="NKXS01000746">
    <property type="protein sequence ID" value="PIN22494.1"/>
    <property type="molecule type" value="Genomic_DNA"/>
</dbReference>
<sequence length="726" mass="81081">MTISATPTIPDSCLIVHGKVVLTNNYIQTSTFFLNILCWICFHFGGFRLISIFRFKVWWMIPSFGNSGSDVPVETQVLLLEGDDKTPLHDEINESSSRETLYILFLPALEGQFRTSLQRTSDKELQLCVEIGDQSIQTCQVQEALFVSSGYNPFELMRDSIGILAKHKGTFSHVEEKTIPPHLDWFGWCTWDASYTTVSPLKESDKDFRDSFSEGGCPPKFLIIDNGWQETVNDFLKEDIKENKKFMNSEDGSTNLREFIRTIRDTYGLKFSSWTKHAVLIVGYWGGLHPDHEAMKKYNPKIEYPVLSPGSQSHMKCGAMLSLLRNGVGLIDPECIYDFYNDLHSYLASCGAEVDIQNVVKSLGSGYGGRVTLTKKYQEALEESILKNFKDNNLICSMSQNIDSFYSSKKSSIARASEDYMPLVPTIQTSHVAAIALNSFFQGEIAAVDWDMFQSDHVTADFHAAARAIGGCAVYISDKPGKHDFKILKKLVLPDGSILREKYAGRPTRDYLFNDPTTDGKTQLKIWNMNKLNGVLGVFNCQEAGSWNTKIDVGDFKRDTSQDLPISAITAISGHISPVDIEFLGEVASDNWSGTSAIYAFNSGTLHALPKKGSLNVSLEVLKFEIFTICPIVMFGQNLQFYPIGLVDMYNSGGALESLKHKHDSSGCTIWIQASGCGRFGAYSSTKPRACLVDEKEEEFVYDHDNGILTFILGGECGLKEIEVIY</sequence>
<keyword evidence="4" id="KW-0808">Transferase</keyword>
<keyword evidence="4" id="KW-0328">Glycosyltransferase</keyword>
<dbReference type="AlphaFoldDB" id="A0A2G9HYA2"/>
<proteinExistence type="inferred from homology"/>
<dbReference type="Pfam" id="PF05691">
    <property type="entry name" value="Raffinose_syn"/>
    <property type="match status" value="1"/>
</dbReference>
<dbReference type="OrthoDB" id="4664297at2759"/>
<gene>
    <name evidence="4" type="ORF">CDL12_04789</name>
</gene>
<reference evidence="5" key="1">
    <citation type="journal article" date="2018" name="Gigascience">
        <title>Genome assembly of the Pink Ipe (Handroanthus impetiginosus, Bignoniaceae), a highly valued, ecologically keystone Neotropical timber forest tree.</title>
        <authorList>
            <person name="Silva-Junior O.B."/>
            <person name="Grattapaglia D."/>
            <person name="Novaes E."/>
            <person name="Collevatti R.G."/>
        </authorList>
    </citation>
    <scope>NUCLEOTIDE SEQUENCE [LARGE SCALE GENOMIC DNA]</scope>
    <source>
        <strain evidence="5">cv. UFG-1</strain>
    </source>
</reference>
<keyword evidence="3" id="KW-0812">Transmembrane</keyword>
<evidence type="ECO:0000256" key="1">
    <source>
        <dbReference type="ARBA" id="ARBA00007240"/>
    </source>
</evidence>
<comment type="caution">
    <text evidence="4">The sequence shown here is derived from an EMBL/GenBank/DDBJ whole genome shotgun (WGS) entry which is preliminary data.</text>
</comment>
<protein>
    <submittedName>
        <fullName evidence="4">Galactinol--sucrose galactosyltransferase</fullName>
        <ecNumber evidence="4">2.4.1.82</ecNumber>
    </submittedName>
</protein>
<dbReference type="Proteomes" id="UP000231279">
    <property type="component" value="Unassembled WGS sequence"/>
</dbReference>
<dbReference type="STRING" id="429701.A0A2G9HYA2"/>
<dbReference type="PANTHER" id="PTHR31268">
    <property type="match status" value="1"/>
</dbReference>
<evidence type="ECO:0000313" key="4">
    <source>
        <dbReference type="EMBL" id="PIN22494.1"/>
    </source>
</evidence>
<comment type="similarity">
    <text evidence="1">Belongs to the glycosyl hydrolases 36 family.</text>
</comment>
<dbReference type="EC" id="2.4.1.82" evidence="4"/>